<name>A0ABU7A7J0_9TELE</name>
<proteinExistence type="predicted"/>
<accession>A0ABU7A7J0</accession>
<gene>
    <name evidence="1" type="ORF">ATANTOWER_011268</name>
</gene>
<keyword evidence="2" id="KW-1185">Reference proteome</keyword>
<reference evidence="1 2" key="1">
    <citation type="submission" date="2021-07" db="EMBL/GenBank/DDBJ databases">
        <authorList>
            <person name="Palmer J.M."/>
        </authorList>
    </citation>
    <scope>NUCLEOTIDE SEQUENCE [LARGE SCALE GENOMIC DNA]</scope>
    <source>
        <strain evidence="1 2">AT_MEX2019</strain>
        <tissue evidence="1">Muscle</tissue>
    </source>
</reference>
<dbReference type="EMBL" id="JAHUTI010002454">
    <property type="protein sequence ID" value="MED6233400.1"/>
    <property type="molecule type" value="Genomic_DNA"/>
</dbReference>
<evidence type="ECO:0000313" key="2">
    <source>
        <dbReference type="Proteomes" id="UP001345963"/>
    </source>
</evidence>
<sequence length="92" mass="10307">MLSHECNKGSRVPLLCFRCCNPIEVVFMKLCDLHHESETSSSSPALRWLPVPWLLLLLRNLLPGQPSLERSSDLVSLHMDQRSGCPPLTVLG</sequence>
<dbReference type="Proteomes" id="UP001345963">
    <property type="component" value="Unassembled WGS sequence"/>
</dbReference>
<organism evidence="1 2">
    <name type="scientific">Ataeniobius toweri</name>
    <dbReference type="NCBI Taxonomy" id="208326"/>
    <lineage>
        <taxon>Eukaryota</taxon>
        <taxon>Metazoa</taxon>
        <taxon>Chordata</taxon>
        <taxon>Craniata</taxon>
        <taxon>Vertebrata</taxon>
        <taxon>Euteleostomi</taxon>
        <taxon>Actinopterygii</taxon>
        <taxon>Neopterygii</taxon>
        <taxon>Teleostei</taxon>
        <taxon>Neoteleostei</taxon>
        <taxon>Acanthomorphata</taxon>
        <taxon>Ovalentaria</taxon>
        <taxon>Atherinomorphae</taxon>
        <taxon>Cyprinodontiformes</taxon>
        <taxon>Goodeidae</taxon>
        <taxon>Ataeniobius</taxon>
    </lineage>
</organism>
<evidence type="ECO:0000313" key="1">
    <source>
        <dbReference type="EMBL" id="MED6233400.1"/>
    </source>
</evidence>
<protein>
    <submittedName>
        <fullName evidence="1">Uncharacterized protein</fullName>
    </submittedName>
</protein>
<comment type="caution">
    <text evidence="1">The sequence shown here is derived from an EMBL/GenBank/DDBJ whole genome shotgun (WGS) entry which is preliminary data.</text>
</comment>